<gene>
    <name evidence="2" type="ORF">UX85_C0003G0066</name>
</gene>
<dbReference type="InterPro" id="IPR050659">
    <property type="entry name" value="Peptidase_M24B"/>
</dbReference>
<accession>A0A0G1RW87</accession>
<dbReference type="Proteomes" id="UP000033860">
    <property type="component" value="Unassembled WGS sequence"/>
</dbReference>
<sequence length="239" mass="26872">MTSKLTSIAASCRLLDQALYFIKPLLTPGKTEQQIKRQINRFLKKSGAQGFAFPTIVAFGNHTANIHHRPTNRKLTTNQIVMIDIGVKVGGYCSDATRMFFAGKTQPSWAIAYRQVLHAQQIALNHLRHSGSGRKDSPGVNGAEVDQTVRHYFKKLNLDRHFIHGLGHGIGRAIHQFPRLNPKAKHQVVKPGDVITVEPGLYFKNRFGIRIEDTVLKTRSGYRLLTKFPKDLRSATIKL</sequence>
<comment type="caution">
    <text evidence="2">The sequence shown here is derived from an EMBL/GenBank/DDBJ whole genome shotgun (WGS) entry which is preliminary data.</text>
</comment>
<protein>
    <submittedName>
        <fullName evidence="2">Peptidase M24</fullName>
    </submittedName>
</protein>
<evidence type="ECO:0000313" key="2">
    <source>
        <dbReference type="EMBL" id="KKU61407.1"/>
    </source>
</evidence>
<dbReference type="AlphaFoldDB" id="A0A0G1RW87"/>
<reference evidence="2 3" key="1">
    <citation type="journal article" date="2015" name="Nature">
        <title>rRNA introns, odd ribosomes, and small enigmatic genomes across a large radiation of phyla.</title>
        <authorList>
            <person name="Brown C.T."/>
            <person name="Hug L.A."/>
            <person name="Thomas B.C."/>
            <person name="Sharon I."/>
            <person name="Castelle C.J."/>
            <person name="Singh A."/>
            <person name="Wilkins M.J."/>
            <person name="Williams K.H."/>
            <person name="Banfield J.F."/>
        </authorList>
    </citation>
    <scope>NUCLEOTIDE SEQUENCE [LARGE SCALE GENOMIC DNA]</scope>
</reference>
<dbReference type="InterPro" id="IPR036005">
    <property type="entry name" value="Creatinase/aminopeptidase-like"/>
</dbReference>
<dbReference type="EMBL" id="LCNT01000003">
    <property type="protein sequence ID" value="KKU61407.1"/>
    <property type="molecule type" value="Genomic_DNA"/>
</dbReference>
<proteinExistence type="predicted"/>
<dbReference type="Pfam" id="PF00557">
    <property type="entry name" value="Peptidase_M24"/>
    <property type="match status" value="1"/>
</dbReference>
<organism evidence="2 3">
    <name type="scientific">Candidatus Beckwithbacteria bacterium GW2011_GWB1_47_15</name>
    <dbReference type="NCBI Taxonomy" id="1618371"/>
    <lineage>
        <taxon>Bacteria</taxon>
        <taxon>Candidatus Beckwithiibacteriota</taxon>
    </lineage>
</organism>
<dbReference type="Gene3D" id="3.90.230.10">
    <property type="entry name" value="Creatinase/methionine aminopeptidase superfamily"/>
    <property type="match status" value="1"/>
</dbReference>
<dbReference type="PANTHER" id="PTHR46112:SF3">
    <property type="entry name" value="AMINOPEPTIDASE YPDF"/>
    <property type="match status" value="1"/>
</dbReference>
<dbReference type="InterPro" id="IPR000994">
    <property type="entry name" value="Pept_M24"/>
</dbReference>
<name>A0A0G1RW87_9BACT</name>
<dbReference type="SUPFAM" id="SSF55920">
    <property type="entry name" value="Creatinase/aminopeptidase"/>
    <property type="match status" value="1"/>
</dbReference>
<evidence type="ECO:0000259" key="1">
    <source>
        <dbReference type="Pfam" id="PF00557"/>
    </source>
</evidence>
<dbReference type="PANTHER" id="PTHR46112">
    <property type="entry name" value="AMINOPEPTIDASE"/>
    <property type="match status" value="1"/>
</dbReference>
<feature type="domain" description="Peptidase M24" evidence="1">
    <location>
        <begin position="8"/>
        <end position="218"/>
    </location>
</feature>
<evidence type="ECO:0000313" key="3">
    <source>
        <dbReference type="Proteomes" id="UP000033860"/>
    </source>
</evidence>